<dbReference type="RefSeq" id="WP_077198044.1">
    <property type="nucleotide sequence ID" value="NZ_LBFC01000010.1"/>
</dbReference>
<evidence type="ECO:0000313" key="2">
    <source>
        <dbReference type="Proteomes" id="UP000242616"/>
    </source>
</evidence>
<evidence type="ECO:0008006" key="3">
    <source>
        <dbReference type="Google" id="ProtNLM"/>
    </source>
</evidence>
<dbReference type="EMBL" id="LBFC01000010">
    <property type="protein sequence ID" value="ONN27555.1"/>
    <property type="molecule type" value="Genomic_DNA"/>
</dbReference>
<organism evidence="1 2">
    <name type="scientific">Thermosipho affectus</name>
    <dbReference type="NCBI Taxonomy" id="660294"/>
    <lineage>
        <taxon>Bacteria</taxon>
        <taxon>Thermotogati</taxon>
        <taxon>Thermotogota</taxon>
        <taxon>Thermotogae</taxon>
        <taxon>Thermotogales</taxon>
        <taxon>Fervidobacteriaceae</taxon>
        <taxon>Thermosipho</taxon>
    </lineage>
</organism>
<gene>
    <name evidence="1" type="ORF">XJ44_03260</name>
</gene>
<protein>
    <recommendedName>
        <fullName evidence="3">Lipoprotein</fullName>
    </recommendedName>
</protein>
<name>A0ABX3II89_9BACT</name>
<proteinExistence type="predicted"/>
<dbReference type="Proteomes" id="UP000242616">
    <property type="component" value="Unassembled WGS sequence"/>
</dbReference>
<sequence>MKRFLTFFFIFLLTISFAVKFGFSTQDGVWLRGSIENFGFRLGYPLSCVSFSLNSDIFLYKILTGYVFNNSTYLVSFYFDTGIDNFSFSSYVKSTFHKPLTTETSTETGRIYLGILPDFRFDRLSLGLNVEFSWIYIYYDPGVNVNFLSFVNPEDILRYHLSFIASYDLFENMTFFVTLSTKYKWISYLSTPLFENQFINFGIEVESDGYK</sequence>
<evidence type="ECO:0000313" key="1">
    <source>
        <dbReference type="EMBL" id="ONN27555.1"/>
    </source>
</evidence>
<reference evidence="1 2" key="1">
    <citation type="submission" date="2015-06" db="EMBL/GenBank/DDBJ databases">
        <title>Genome sequencing of Thermotogales isolates from hydrothermal vents.</title>
        <authorList>
            <person name="Haverkamp T.H."/>
            <person name="Kublanov I.V."/>
            <person name="Nesbo C.L."/>
        </authorList>
    </citation>
    <scope>NUCLEOTIDE SEQUENCE [LARGE SCALE GENOMIC DNA]</scope>
    <source>
        <strain evidence="2">ik275mar</strain>
    </source>
</reference>
<keyword evidence="2" id="KW-1185">Reference proteome</keyword>
<comment type="caution">
    <text evidence="1">The sequence shown here is derived from an EMBL/GenBank/DDBJ whole genome shotgun (WGS) entry which is preliminary data.</text>
</comment>
<accession>A0ABX3II89</accession>